<organism evidence="3 4">
    <name type="scientific">Candidatus Accumulibacter phosphatis</name>
    <dbReference type="NCBI Taxonomy" id="327160"/>
    <lineage>
        <taxon>Bacteria</taxon>
        <taxon>Pseudomonadati</taxon>
        <taxon>Pseudomonadota</taxon>
        <taxon>Betaproteobacteria</taxon>
        <taxon>Candidatus Accumulibacter</taxon>
    </lineage>
</organism>
<proteinExistence type="predicted"/>
<evidence type="ECO:0000256" key="1">
    <source>
        <dbReference type="ARBA" id="ARBA00022500"/>
    </source>
</evidence>
<evidence type="ECO:0000313" key="4">
    <source>
        <dbReference type="Proteomes" id="UP000306324"/>
    </source>
</evidence>
<dbReference type="EMBL" id="SWAD01000140">
    <property type="protein sequence ID" value="TMQ74886.1"/>
    <property type="molecule type" value="Genomic_DNA"/>
</dbReference>
<evidence type="ECO:0000313" key="3">
    <source>
        <dbReference type="EMBL" id="TMQ74886.1"/>
    </source>
</evidence>
<name>A0A5S4EHU9_9PROT</name>
<sequence>MTEAELRIFIDIVQHYFEQQTGRPAEMGTPFLGDQGTLPVLDFTGLIGISGNRHGCVYFTATAALLRQLLVHGGETDVSLRNLADLAGEIANTISGNARRMFGHEFIISVPDVITDPHQQIALPANVKAYVIPLSWQQEEAALVVSVV</sequence>
<dbReference type="InterPro" id="IPR028051">
    <property type="entry name" value="CheX-like_dom"/>
</dbReference>
<dbReference type="SUPFAM" id="SSF103039">
    <property type="entry name" value="CheC-like"/>
    <property type="match status" value="1"/>
</dbReference>
<keyword evidence="1" id="KW-0145">Chemotaxis</keyword>
<dbReference type="InterPro" id="IPR028976">
    <property type="entry name" value="CheC-like_sf"/>
</dbReference>
<gene>
    <name evidence="3" type="ORF">ACCUM_2557</name>
</gene>
<dbReference type="RefSeq" id="WP_034953734.1">
    <property type="nucleotide sequence ID" value="NZ_SWAD01000140.1"/>
</dbReference>
<evidence type="ECO:0000259" key="2">
    <source>
        <dbReference type="Pfam" id="PF13690"/>
    </source>
</evidence>
<reference evidence="3 4" key="1">
    <citation type="submission" date="2019-04" db="EMBL/GenBank/DDBJ databases">
        <title>A novel phosphate-accumulating bacterium identified in bioreactor for phosphate removal from wastewater.</title>
        <authorList>
            <person name="Kotlyarov R.Y."/>
            <person name="Beletsky A.V."/>
            <person name="Kallistova A.Y."/>
            <person name="Dorofeev A.G."/>
            <person name="Nikolaev Y.Y."/>
            <person name="Pimenov N.V."/>
            <person name="Ravin N.V."/>
            <person name="Mardanov A.V."/>
        </authorList>
    </citation>
    <scope>NUCLEOTIDE SEQUENCE [LARGE SCALE GENOMIC DNA]</scope>
    <source>
        <strain evidence="3 4">Bin19</strain>
    </source>
</reference>
<dbReference type="Proteomes" id="UP000306324">
    <property type="component" value="Unassembled WGS sequence"/>
</dbReference>
<feature type="domain" description="Chemotaxis phosphatase CheX-like" evidence="2">
    <location>
        <begin position="43"/>
        <end position="134"/>
    </location>
</feature>
<comment type="caution">
    <text evidence="3">The sequence shown here is derived from an EMBL/GenBank/DDBJ whole genome shotgun (WGS) entry which is preliminary data.</text>
</comment>
<accession>A0A5S4EHU9</accession>
<dbReference type="Gene3D" id="3.40.1550.10">
    <property type="entry name" value="CheC-like"/>
    <property type="match status" value="1"/>
</dbReference>
<dbReference type="OrthoDB" id="9788100at2"/>
<dbReference type="CDD" id="cd17906">
    <property type="entry name" value="CheX"/>
    <property type="match status" value="1"/>
</dbReference>
<dbReference type="Pfam" id="PF13690">
    <property type="entry name" value="CheX"/>
    <property type="match status" value="1"/>
</dbReference>
<keyword evidence="4" id="KW-1185">Reference proteome</keyword>
<dbReference type="AlphaFoldDB" id="A0A5S4EHU9"/>
<dbReference type="GO" id="GO:0006935">
    <property type="term" value="P:chemotaxis"/>
    <property type="evidence" value="ECO:0007669"/>
    <property type="project" value="UniProtKB-KW"/>
</dbReference>
<protein>
    <recommendedName>
        <fullName evidence="2">Chemotaxis phosphatase CheX-like domain-containing protein</fullName>
    </recommendedName>
</protein>